<reference evidence="3" key="1">
    <citation type="submission" date="2021-01" db="EMBL/GenBank/DDBJ databases">
        <authorList>
            <person name="Corre E."/>
            <person name="Pelletier E."/>
            <person name="Niang G."/>
            <person name="Scheremetjew M."/>
            <person name="Finn R."/>
            <person name="Kale V."/>
            <person name="Holt S."/>
            <person name="Cochrane G."/>
            <person name="Meng A."/>
            <person name="Brown T."/>
            <person name="Cohen L."/>
        </authorList>
    </citation>
    <scope>NUCLEOTIDE SEQUENCE</scope>
    <source>
        <strain evidence="3">Pbaha01</strain>
    </source>
</reference>
<evidence type="ECO:0000256" key="1">
    <source>
        <dbReference type="SAM" id="SignalP"/>
    </source>
</evidence>
<keyword evidence="1" id="KW-0732">Signal</keyword>
<protein>
    <recommendedName>
        <fullName evidence="2">Ricin B lectin domain-containing protein</fullName>
    </recommendedName>
</protein>
<dbReference type="CDD" id="cd00161">
    <property type="entry name" value="beta-trefoil_Ricin-like"/>
    <property type="match status" value="1"/>
</dbReference>
<feature type="signal peptide" evidence="1">
    <location>
        <begin position="1"/>
        <end position="18"/>
    </location>
</feature>
<dbReference type="PANTHER" id="PTHR37490">
    <property type="entry name" value="EXPRESSED PROTEIN"/>
    <property type="match status" value="1"/>
</dbReference>
<feature type="chain" id="PRO_5030671860" description="Ricin B lectin domain-containing protein" evidence="1">
    <location>
        <begin position="19"/>
        <end position="832"/>
    </location>
</feature>
<dbReference type="SUPFAM" id="SSF50370">
    <property type="entry name" value="Ricin B-like lectins"/>
    <property type="match status" value="1"/>
</dbReference>
<accession>A0A7S0F9R9</accession>
<proteinExistence type="predicted"/>
<dbReference type="PANTHER" id="PTHR37490:SF2">
    <property type="match status" value="1"/>
</dbReference>
<name>A0A7S0F9R9_9DINO</name>
<sequence>MPVFRIVFVALASVLAGADHVPAAVHGLDDFSAAIQAALRTNVVSDTPLQSETFSRCAAKDDQCLTAFLAGQPPEVVSQGVQVVVVRNSGEDLRWLDELQELSVLVYDMGGLWELLPKARANLRVVPLIQNGFGSAMLHHIAGGYEDLAEVTVFLQGWPFWPCGDFLGLARRVVRNARQPYDVDFLSNGARDGLLPLAASFVEFSVAEGLLGPARDILRRSGAIDGVNASWEAVGTAFEEACAQVLGVSCPAEIWVAQGAQWAVSRDRLHSRPRSFYERILQLPEDQNSALRELVLEAVWPLIWGAESWSPGLAALSASKGKRNTHVRRMADATHRLCVFSTDGGPQRACEEKVGFCEFGWHTTGKQDAVRPLSLASSPESAGSWSMQAELRPMITGPAEVTQACPEGYHPVDGDIPGWDQFGHRRKNYTMDRCAQECDAQVGCMSFEWSATTKVCNLNKGAYPTIERNDDYVFCQSKKAQEAGETILASGLEESTEEAGAEYLEQSIYQRVADAWASGPTAYIGRRIYCGRRHLFPPAVGLSIKNQESRECMSRDNLNESVSGAFSMSECSGDTLDQRWELVYMGGHYYKIQLANSTACLINSRKSHRSTFVRQSCGAAKNDTQWELIPDMSGSGHYQIRGKASGRCIAHAAGANATECQPGVQSQLWQLRVPETGRLYEKFALRVVERYDGRLQMRCVLQLNSESPAVEAEPVRPNWATSSQLMRWKIADAAPFGVPGSYVVAADGRNSDSPRYLQCDNQTGDAYLGESQAMWRIYATATDSVSFKSQGSVLFFNVTSGYLRCVSLQSPSSLPRDTMFALGLSSTTAKAR</sequence>
<gene>
    <name evidence="3" type="ORF">PBAH0796_LOCUS2352</name>
</gene>
<dbReference type="Gene3D" id="2.80.10.50">
    <property type="match status" value="1"/>
</dbReference>
<dbReference type="InterPro" id="IPR021838">
    <property type="entry name" value="DUF3431"/>
</dbReference>
<dbReference type="AlphaFoldDB" id="A0A7S0F9R9"/>
<dbReference type="EMBL" id="HBEG01003972">
    <property type="protein sequence ID" value="CAD8346614.1"/>
    <property type="molecule type" value="Transcribed_RNA"/>
</dbReference>
<dbReference type="Pfam" id="PF11913">
    <property type="entry name" value="DUF3431"/>
    <property type="match status" value="1"/>
</dbReference>
<organism evidence="3">
    <name type="scientific">Pyrodinium bahamense</name>
    <dbReference type="NCBI Taxonomy" id="73915"/>
    <lineage>
        <taxon>Eukaryota</taxon>
        <taxon>Sar</taxon>
        <taxon>Alveolata</taxon>
        <taxon>Dinophyceae</taxon>
        <taxon>Gonyaulacales</taxon>
        <taxon>Pyrocystaceae</taxon>
        <taxon>Pyrodinium</taxon>
    </lineage>
</organism>
<dbReference type="InterPro" id="IPR035992">
    <property type="entry name" value="Ricin_B-like_lectins"/>
</dbReference>
<dbReference type="Pfam" id="PF00652">
    <property type="entry name" value="Ricin_B_lectin"/>
    <property type="match status" value="1"/>
</dbReference>
<evidence type="ECO:0000313" key="3">
    <source>
        <dbReference type="EMBL" id="CAD8346614.1"/>
    </source>
</evidence>
<feature type="domain" description="Ricin B lectin" evidence="2">
    <location>
        <begin position="543"/>
        <end position="669"/>
    </location>
</feature>
<dbReference type="PROSITE" id="PS50231">
    <property type="entry name" value="RICIN_B_LECTIN"/>
    <property type="match status" value="1"/>
</dbReference>
<dbReference type="InterPro" id="IPR000772">
    <property type="entry name" value="Ricin_B_lectin"/>
</dbReference>
<evidence type="ECO:0000259" key="2">
    <source>
        <dbReference type="Pfam" id="PF00652"/>
    </source>
</evidence>